<proteinExistence type="predicted"/>
<dbReference type="PATRIC" id="fig|161398.10.peg.115"/>
<dbReference type="EMBL" id="CP013187">
    <property type="protein sequence ID" value="ALO40640.1"/>
    <property type="molecule type" value="Genomic_DNA"/>
</dbReference>
<keyword evidence="1" id="KW-0732">Signal</keyword>
<evidence type="ECO:0000313" key="3">
    <source>
        <dbReference type="Proteomes" id="UP000061457"/>
    </source>
</evidence>
<name>A0A0S2JX02_9GAMM</name>
<feature type="chain" id="PRO_5006600821" description="Lipoprotein" evidence="1">
    <location>
        <begin position="26"/>
        <end position="76"/>
    </location>
</feature>
<protein>
    <recommendedName>
        <fullName evidence="4">Lipoprotein</fullName>
    </recommendedName>
</protein>
<evidence type="ECO:0000313" key="2">
    <source>
        <dbReference type="EMBL" id="ALO40640.1"/>
    </source>
</evidence>
<organism evidence="2 3">
    <name type="scientific">Pseudoalteromonas phenolica</name>
    <dbReference type="NCBI Taxonomy" id="161398"/>
    <lineage>
        <taxon>Bacteria</taxon>
        <taxon>Pseudomonadati</taxon>
        <taxon>Pseudomonadota</taxon>
        <taxon>Gammaproteobacteria</taxon>
        <taxon>Alteromonadales</taxon>
        <taxon>Pseudoalteromonadaceae</taxon>
        <taxon>Pseudoalteromonas</taxon>
    </lineage>
</organism>
<accession>A0A0S2JX02</accession>
<dbReference type="AlphaFoldDB" id="A0A0S2JX02"/>
<dbReference type="RefSeq" id="WP_058028434.1">
    <property type="nucleotide sequence ID" value="NZ_CP013187.1"/>
</dbReference>
<feature type="signal peptide" evidence="1">
    <location>
        <begin position="1"/>
        <end position="25"/>
    </location>
</feature>
<evidence type="ECO:0000256" key="1">
    <source>
        <dbReference type="SAM" id="SignalP"/>
    </source>
</evidence>
<evidence type="ECO:0008006" key="4">
    <source>
        <dbReference type="Google" id="ProtNLM"/>
    </source>
</evidence>
<reference evidence="2 3" key="1">
    <citation type="submission" date="2015-11" db="EMBL/GenBank/DDBJ databases">
        <authorList>
            <person name="Zhang Y."/>
            <person name="Guo Z."/>
        </authorList>
    </citation>
    <scope>NUCLEOTIDE SEQUENCE [LARGE SCALE GENOMIC DNA]</scope>
    <source>
        <strain evidence="2 3">KCTC 12086</strain>
    </source>
</reference>
<gene>
    <name evidence="2" type="ORF">PP2015_112</name>
</gene>
<sequence length="76" mass="7794">MSKITKLIAAASLSFIATASLAVVAATLCSSNCSAWAKQQQLSFCARVGGGSACASSQGLYNYLLQQCKQGQCQGV</sequence>
<dbReference type="Proteomes" id="UP000061457">
    <property type="component" value="Chromosome I"/>
</dbReference>
<dbReference type="KEGG" id="pphe:PP2015_112"/>
<dbReference type="OrthoDB" id="6397038at2"/>
<keyword evidence="3" id="KW-1185">Reference proteome</keyword>